<sequence>MMSFNLSYPSRLVFTIDILFACMFAHCCLWNGLSCFSHLSSNSCRVFGYSS</sequence>
<dbReference type="EMBL" id="GBRH01246806">
    <property type="protein sequence ID" value="JAD51089.1"/>
    <property type="molecule type" value="Transcribed_RNA"/>
</dbReference>
<protein>
    <submittedName>
        <fullName evidence="2">Uncharacterized protein</fullName>
    </submittedName>
</protein>
<reference evidence="2" key="1">
    <citation type="submission" date="2014-09" db="EMBL/GenBank/DDBJ databases">
        <authorList>
            <person name="Magalhaes I.L.F."/>
            <person name="Oliveira U."/>
            <person name="Santos F.R."/>
            <person name="Vidigal T.H.D.A."/>
            <person name="Brescovit A.D."/>
            <person name="Santos A.J."/>
        </authorList>
    </citation>
    <scope>NUCLEOTIDE SEQUENCE</scope>
    <source>
        <tissue evidence="2">Shoot tissue taken approximately 20 cm above the soil surface</tissue>
    </source>
</reference>
<dbReference type="AlphaFoldDB" id="A0A0A9AHH1"/>
<reference evidence="2" key="2">
    <citation type="journal article" date="2015" name="Data Brief">
        <title>Shoot transcriptome of the giant reed, Arundo donax.</title>
        <authorList>
            <person name="Barrero R.A."/>
            <person name="Guerrero F.D."/>
            <person name="Moolhuijzen P."/>
            <person name="Goolsby J.A."/>
            <person name="Tidwell J."/>
            <person name="Bellgard S.E."/>
            <person name="Bellgard M.I."/>
        </authorList>
    </citation>
    <scope>NUCLEOTIDE SEQUENCE</scope>
    <source>
        <tissue evidence="2">Shoot tissue taken approximately 20 cm above the soil surface</tissue>
    </source>
</reference>
<keyword evidence="1" id="KW-0812">Transmembrane</keyword>
<proteinExistence type="predicted"/>
<evidence type="ECO:0000313" key="2">
    <source>
        <dbReference type="EMBL" id="JAD51089.1"/>
    </source>
</evidence>
<keyword evidence="1" id="KW-0472">Membrane</keyword>
<evidence type="ECO:0000256" key="1">
    <source>
        <dbReference type="SAM" id="Phobius"/>
    </source>
</evidence>
<keyword evidence="1" id="KW-1133">Transmembrane helix</keyword>
<organism evidence="2">
    <name type="scientific">Arundo donax</name>
    <name type="common">Giant reed</name>
    <name type="synonym">Donax arundinaceus</name>
    <dbReference type="NCBI Taxonomy" id="35708"/>
    <lineage>
        <taxon>Eukaryota</taxon>
        <taxon>Viridiplantae</taxon>
        <taxon>Streptophyta</taxon>
        <taxon>Embryophyta</taxon>
        <taxon>Tracheophyta</taxon>
        <taxon>Spermatophyta</taxon>
        <taxon>Magnoliopsida</taxon>
        <taxon>Liliopsida</taxon>
        <taxon>Poales</taxon>
        <taxon>Poaceae</taxon>
        <taxon>PACMAD clade</taxon>
        <taxon>Arundinoideae</taxon>
        <taxon>Arundineae</taxon>
        <taxon>Arundo</taxon>
    </lineage>
</organism>
<feature type="transmembrane region" description="Helical" evidence="1">
    <location>
        <begin position="12"/>
        <end position="33"/>
    </location>
</feature>
<accession>A0A0A9AHH1</accession>
<name>A0A0A9AHH1_ARUDO</name>